<feature type="compositionally biased region" description="Polar residues" evidence="1">
    <location>
        <begin position="11"/>
        <end position="22"/>
    </location>
</feature>
<accession>A0A2K3CU54</accession>
<reference evidence="2 3" key="1">
    <citation type="journal article" date="2007" name="Science">
        <title>The Chlamydomonas genome reveals the evolution of key animal and plant functions.</title>
        <authorList>
            <person name="Merchant S.S."/>
            <person name="Prochnik S.E."/>
            <person name="Vallon O."/>
            <person name="Harris E.H."/>
            <person name="Karpowicz S.J."/>
            <person name="Witman G.B."/>
            <person name="Terry A."/>
            <person name="Salamov A."/>
            <person name="Fritz-Laylin L.K."/>
            <person name="Marechal-Drouard L."/>
            <person name="Marshall W.F."/>
            <person name="Qu L.H."/>
            <person name="Nelson D.R."/>
            <person name="Sanderfoot A.A."/>
            <person name="Spalding M.H."/>
            <person name="Kapitonov V.V."/>
            <person name="Ren Q."/>
            <person name="Ferris P."/>
            <person name="Lindquist E."/>
            <person name="Shapiro H."/>
            <person name="Lucas S.M."/>
            <person name="Grimwood J."/>
            <person name="Schmutz J."/>
            <person name="Cardol P."/>
            <person name="Cerutti H."/>
            <person name="Chanfreau G."/>
            <person name="Chen C.L."/>
            <person name="Cognat V."/>
            <person name="Croft M.T."/>
            <person name="Dent R."/>
            <person name="Dutcher S."/>
            <person name="Fernandez E."/>
            <person name="Fukuzawa H."/>
            <person name="Gonzalez-Ballester D."/>
            <person name="Gonzalez-Halphen D."/>
            <person name="Hallmann A."/>
            <person name="Hanikenne M."/>
            <person name="Hippler M."/>
            <person name="Inwood W."/>
            <person name="Jabbari K."/>
            <person name="Kalanon M."/>
            <person name="Kuras R."/>
            <person name="Lefebvre P.A."/>
            <person name="Lemaire S.D."/>
            <person name="Lobanov A.V."/>
            <person name="Lohr M."/>
            <person name="Manuell A."/>
            <person name="Meier I."/>
            <person name="Mets L."/>
            <person name="Mittag M."/>
            <person name="Mittelmeier T."/>
            <person name="Moroney J.V."/>
            <person name="Moseley J."/>
            <person name="Napoli C."/>
            <person name="Nedelcu A.M."/>
            <person name="Niyogi K."/>
            <person name="Novoselov S.V."/>
            <person name="Paulsen I.T."/>
            <person name="Pazour G."/>
            <person name="Purton S."/>
            <person name="Ral J.P."/>
            <person name="Riano-Pachon D.M."/>
            <person name="Riekhof W."/>
            <person name="Rymarquis L."/>
            <person name="Schroda M."/>
            <person name="Stern D."/>
            <person name="Umen J."/>
            <person name="Willows R."/>
            <person name="Wilson N."/>
            <person name="Zimmer S.L."/>
            <person name="Allmer J."/>
            <person name="Balk J."/>
            <person name="Bisova K."/>
            <person name="Chen C.J."/>
            <person name="Elias M."/>
            <person name="Gendler K."/>
            <person name="Hauser C."/>
            <person name="Lamb M.R."/>
            <person name="Ledford H."/>
            <person name="Long J.C."/>
            <person name="Minagawa J."/>
            <person name="Page M.D."/>
            <person name="Pan J."/>
            <person name="Pootakham W."/>
            <person name="Roje S."/>
            <person name="Rose A."/>
            <person name="Stahlberg E."/>
            <person name="Terauchi A.M."/>
            <person name="Yang P."/>
            <person name="Ball S."/>
            <person name="Bowler C."/>
            <person name="Dieckmann C.L."/>
            <person name="Gladyshev V.N."/>
            <person name="Green P."/>
            <person name="Jorgensen R."/>
            <person name="Mayfield S."/>
            <person name="Mueller-Roeber B."/>
            <person name="Rajamani S."/>
            <person name="Sayre R.T."/>
            <person name="Brokstein P."/>
            <person name="Dubchak I."/>
            <person name="Goodstein D."/>
            <person name="Hornick L."/>
            <person name="Huang Y.W."/>
            <person name="Jhaveri J."/>
            <person name="Luo Y."/>
            <person name="Martinez D."/>
            <person name="Ngau W.C."/>
            <person name="Otillar B."/>
            <person name="Poliakov A."/>
            <person name="Porter A."/>
            <person name="Szajkowski L."/>
            <person name="Werner G."/>
            <person name="Zhou K."/>
            <person name="Grigoriev I.V."/>
            <person name="Rokhsar D.S."/>
            <person name="Grossman A.R."/>
        </authorList>
    </citation>
    <scope>NUCLEOTIDE SEQUENCE [LARGE SCALE GENOMIC DNA]</scope>
    <source>
        <strain evidence="3">CC-503</strain>
    </source>
</reference>
<dbReference type="GeneID" id="66056797"/>
<sequence>MGGARPPASCARSSTSVPSTCTRRGAGSPGWPSVRAWRGCSSGCGRHCWRPPRRWWMAWTMPTTCAASTSSSSW</sequence>
<feature type="region of interest" description="Disordered" evidence="1">
    <location>
        <begin position="1"/>
        <end position="30"/>
    </location>
</feature>
<dbReference type="KEGG" id="cre:CHLRE_16g689201v5"/>
<dbReference type="Proteomes" id="UP000006906">
    <property type="component" value="Chromosome 16"/>
</dbReference>
<dbReference type="AlphaFoldDB" id="A0A2K3CU54"/>
<keyword evidence="3" id="KW-1185">Reference proteome</keyword>
<dbReference type="Gramene" id="PNW71813">
    <property type="protein sequence ID" value="PNW71813"/>
    <property type="gene ID" value="CHLRE_16g689201v5"/>
</dbReference>
<dbReference type="InParanoid" id="A0A2K3CU54"/>
<dbReference type="EMBL" id="CM008977">
    <property type="protein sequence ID" value="PNW71813.1"/>
    <property type="molecule type" value="Genomic_DNA"/>
</dbReference>
<organism evidence="2 3">
    <name type="scientific">Chlamydomonas reinhardtii</name>
    <name type="common">Chlamydomonas smithii</name>
    <dbReference type="NCBI Taxonomy" id="3055"/>
    <lineage>
        <taxon>Eukaryota</taxon>
        <taxon>Viridiplantae</taxon>
        <taxon>Chlorophyta</taxon>
        <taxon>core chlorophytes</taxon>
        <taxon>Chlorophyceae</taxon>
        <taxon>CS clade</taxon>
        <taxon>Chlamydomonadales</taxon>
        <taxon>Chlamydomonadaceae</taxon>
        <taxon>Chlamydomonas</taxon>
    </lineage>
</organism>
<evidence type="ECO:0000313" key="2">
    <source>
        <dbReference type="EMBL" id="PNW71813.1"/>
    </source>
</evidence>
<dbReference type="RefSeq" id="XP_042915773.1">
    <property type="nucleotide sequence ID" value="XM_043071649.1"/>
</dbReference>
<evidence type="ECO:0000256" key="1">
    <source>
        <dbReference type="SAM" id="MobiDB-lite"/>
    </source>
</evidence>
<name>A0A2K3CU54_CHLRE</name>
<gene>
    <name evidence="2" type="ORF">CHLRE_16g689201v5</name>
</gene>
<protein>
    <submittedName>
        <fullName evidence="2">Uncharacterized protein</fullName>
    </submittedName>
</protein>
<proteinExistence type="predicted"/>
<evidence type="ECO:0000313" key="3">
    <source>
        <dbReference type="Proteomes" id="UP000006906"/>
    </source>
</evidence>